<dbReference type="AlphaFoldDB" id="A0A8J3U3R2"/>
<evidence type="ECO:0000259" key="4">
    <source>
        <dbReference type="Pfam" id="PF20803"/>
    </source>
</evidence>
<dbReference type="RefSeq" id="WP_239116494.1">
    <property type="nucleotide sequence ID" value="NZ_BAABHI010000012.1"/>
</dbReference>
<dbReference type="Gene3D" id="3.30.70.2650">
    <property type="match status" value="1"/>
</dbReference>
<dbReference type="InterPro" id="IPR012906">
    <property type="entry name" value="PaaX-like_N"/>
</dbReference>
<feature type="domain" description="Transcriptional repressor PaaX-like central Cas2-like" evidence="4">
    <location>
        <begin position="142"/>
        <end position="218"/>
    </location>
</feature>
<feature type="domain" description="Transcriptional repressor PaaX-like N-terminal" evidence="2">
    <location>
        <begin position="55"/>
        <end position="120"/>
    </location>
</feature>
<name>A0A8J3U3R2_9ACTN</name>
<dbReference type="Pfam" id="PF20803">
    <property type="entry name" value="PaaX_M"/>
    <property type="match status" value="1"/>
</dbReference>
<dbReference type="InterPro" id="IPR048846">
    <property type="entry name" value="PaaX-like_central"/>
</dbReference>
<dbReference type="PANTHER" id="PTHR30319">
    <property type="entry name" value="PHENYLACETIC ACID REGULATOR-RELATED TRANSCRIPTIONAL REPRESSOR"/>
    <property type="match status" value="1"/>
</dbReference>
<dbReference type="Gene3D" id="1.10.10.10">
    <property type="entry name" value="Winged helix-like DNA-binding domain superfamily/Winged helix DNA-binding domain"/>
    <property type="match status" value="1"/>
</dbReference>
<proteinExistence type="predicted"/>
<evidence type="ECO:0000313" key="5">
    <source>
        <dbReference type="EMBL" id="GII36432.1"/>
    </source>
</evidence>
<dbReference type="Pfam" id="PF07848">
    <property type="entry name" value="PaaX"/>
    <property type="match status" value="1"/>
</dbReference>
<feature type="compositionally biased region" description="Low complexity" evidence="1">
    <location>
        <begin position="24"/>
        <end position="33"/>
    </location>
</feature>
<reference evidence="5 6" key="1">
    <citation type="submission" date="2021-01" db="EMBL/GenBank/DDBJ databases">
        <title>Whole genome shotgun sequence of Planotetraspora phitsanulokensis NBRC 104273.</title>
        <authorList>
            <person name="Komaki H."/>
            <person name="Tamura T."/>
        </authorList>
    </citation>
    <scope>NUCLEOTIDE SEQUENCE [LARGE SCALE GENOMIC DNA]</scope>
    <source>
        <strain evidence="5 6">NBRC 104273</strain>
    </source>
</reference>
<dbReference type="Gene3D" id="1.20.58.1460">
    <property type="match status" value="1"/>
</dbReference>
<accession>A0A8J3U3R2</accession>
<feature type="region of interest" description="Disordered" evidence="1">
    <location>
        <begin position="24"/>
        <end position="47"/>
    </location>
</feature>
<keyword evidence="6" id="KW-1185">Reference proteome</keyword>
<dbReference type="InterPro" id="IPR036388">
    <property type="entry name" value="WH-like_DNA-bd_sf"/>
</dbReference>
<evidence type="ECO:0000259" key="3">
    <source>
        <dbReference type="Pfam" id="PF08223"/>
    </source>
</evidence>
<dbReference type="EMBL" id="BOOP01000004">
    <property type="protein sequence ID" value="GII36432.1"/>
    <property type="molecule type" value="Genomic_DNA"/>
</dbReference>
<evidence type="ECO:0000313" key="6">
    <source>
        <dbReference type="Proteomes" id="UP000622547"/>
    </source>
</evidence>
<evidence type="ECO:0000256" key="1">
    <source>
        <dbReference type="SAM" id="MobiDB-lite"/>
    </source>
</evidence>
<dbReference type="GO" id="GO:0006351">
    <property type="term" value="P:DNA-templated transcription"/>
    <property type="evidence" value="ECO:0007669"/>
    <property type="project" value="InterPro"/>
</dbReference>
<dbReference type="InterPro" id="IPR011965">
    <property type="entry name" value="PaaX_trns_reg"/>
</dbReference>
<protein>
    <submittedName>
        <fullName evidence="5">PaaX family transcriptional regulator</fullName>
    </submittedName>
</protein>
<comment type="caution">
    <text evidence="5">The sequence shown here is derived from an EMBL/GenBank/DDBJ whole genome shotgun (WGS) entry which is preliminary data.</text>
</comment>
<feature type="domain" description="Transcriptional repressor PaaX-like C-terminal" evidence="3">
    <location>
        <begin position="227"/>
        <end position="305"/>
    </location>
</feature>
<dbReference type="InterPro" id="IPR013225">
    <property type="entry name" value="PaaX_C"/>
</dbReference>
<dbReference type="PANTHER" id="PTHR30319:SF1">
    <property type="entry name" value="TRANSCRIPTIONAL REPRESSOR PAAX"/>
    <property type="match status" value="1"/>
</dbReference>
<dbReference type="Proteomes" id="UP000622547">
    <property type="component" value="Unassembled WGS sequence"/>
</dbReference>
<dbReference type="PIRSF" id="PIRSF020623">
    <property type="entry name" value="PaaX"/>
    <property type="match status" value="1"/>
</dbReference>
<organism evidence="5 6">
    <name type="scientific">Planotetraspora phitsanulokensis</name>
    <dbReference type="NCBI Taxonomy" id="575192"/>
    <lineage>
        <taxon>Bacteria</taxon>
        <taxon>Bacillati</taxon>
        <taxon>Actinomycetota</taxon>
        <taxon>Actinomycetes</taxon>
        <taxon>Streptosporangiales</taxon>
        <taxon>Streptosporangiaceae</taxon>
        <taxon>Planotetraspora</taxon>
    </lineage>
</organism>
<dbReference type="Pfam" id="PF08223">
    <property type="entry name" value="PaaX_C"/>
    <property type="match status" value="1"/>
</dbReference>
<sequence length="313" mass="34308">MSTPASLTTADATADATVGTSAGITADSTATAPPIAPPAVSPTVSRRHAAGAESARGLLFTVLGEFVLPSGGSAWTSAFIDVLGRLGVEEKASRQALMRTAADGWLTSERVGRRTLWTLSPDAERLLTDGAERIYGFQGMQREWDGGWLLVLARVPESDRPTRHLLRTRLGWAGFGSPAPGVWISTHRDRAAEAERVLEEAGVLDEAQIFHAEHRAGELARMVRQAWDLDAVERSYERFLAEFARRPSRDPLVRVTELVHSWRRFPSDDPELPGELLPARWSGARAASLFRRQHARWTAAASAEWRRLTEDAG</sequence>
<evidence type="ECO:0000259" key="2">
    <source>
        <dbReference type="Pfam" id="PF07848"/>
    </source>
</evidence>
<gene>
    <name evidence="5" type="primary">paaX_2</name>
    <name evidence="5" type="ORF">Pph01_14350</name>
</gene>